<evidence type="ECO:0000259" key="1">
    <source>
        <dbReference type="Pfam" id="PF01610"/>
    </source>
</evidence>
<keyword evidence="3" id="KW-1185">Reference proteome</keyword>
<sequence>MSYTNLIKETLDILDLNITFNEICLKKESIKGRICQVFSGTLDYAAHVCPHCEGEEKEAIIRWGFTSCLILLNDVSEYQTYLRLKKRRFFCQSCNRSFVAKTSLVEKHCSISTKVKLSIADRLRKTTSMSEIARQKKVSVSSVYRVLKRFYEPKKINRLTLPEILCFDEFKSVKQVAASMSFIMMDGQTKQLIDVVENRQLPFLERYFSRFSLSVRKTVKYIVCDMYAPYFSLVKKLFPMAQIILDRFHLVQLISRTFLKHRIQRMNTFLHQGNTEAKTYRHMKKYWKLLQKNQSKLDFKKRLWRSSFRTYLTETEVVDRLLAYDDELKSGYTCYQDFLYAVQTRDFDRFHTLLDEDFRRLPSYYQKTIGTFKKYQNEIKNALELPYSNGPLECLNNHIKVLKRNAYGFRNFYNFKLRISLCFGTILFQENKKPRGKFL</sequence>
<evidence type="ECO:0000313" key="2">
    <source>
        <dbReference type="EMBL" id="ALS00811.1"/>
    </source>
</evidence>
<proteinExistence type="predicted"/>
<reference evidence="2 3" key="1">
    <citation type="submission" date="2015-12" db="EMBL/GenBank/DDBJ databases">
        <authorList>
            <person name="Lauer A."/>
            <person name="Humrighouse B."/>
            <person name="Loparev V."/>
            <person name="Shewmaker P.L."/>
            <person name="Whitney A.M."/>
            <person name="McLaughlin R.W."/>
        </authorList>
    </citation>
    <scope>NUCLEOTIDE SEQUENCE [LARGE SCALE GENOMIC DNA]</scope>
    <source>
        <strain evidence="2 3">LMG 23085</strain>
    </source>
</reference>
<dbReference type="NCBIfam" id="NF033550">
    <property type="entry name" value="transpos_ISL3"/>
    <property type="match status" value="1"/>
</dbReference>
<dbReference type="PANTHER" id="PTHR33498:SF1">
    <property type="entry name" value="TRANSPOSASE FOR INSERTION SEQUENCE ELEMENT IS1557"/>
    <property type="match status" value="1"/>
</dbReference>
<feature type="domain" description="Transposase IS204/IS1001/IS1096/IS1165 DDE" evidence="1">
    <location>
        <begin position="165"/>
        <end position="419"/>
    </location>
</feature>
<dbReference type="EMBL" id="CP013614">
    <property type="protein sequence ID" value="ALS00811.1"/>
    <property type="molecule type" value="Genomic_DNA"/>
</dbReference>
<dbReference type="Pfam" id="PF01610">
    <property type="entry name" value="DDE_Tnp_ISL3"/>
    <property type="match status" value="1"/>
</dbReference>
<name>A0ABN4J4I2_9ENTE</name>
<dbReference type="InterPro" id="IPR047951">
    <property type="entry name" value="Transpos_ISL3"/>
</dbReference>
<accession>A0ABN4J4I2</accession>
<dbReference type="PANTHER" id="PTHR33498">
    <property type="entry name" value="TRANSPOSASE FOR INSERTION SEQUENCE ELEMENT IS1557"/>
    <property type="match status" value="1"/>
</dbReference>
<dbReference type="Proteomes" id="UP000065511">
    <property type="component" value="Chromosome"/>
</dbReference>
<organism evidence="2 3">
    <name type="scientific">Enterococcus silesiacus</name>
    <dbReference type="NCBI Taxonomy" id="332949"/>
    <lineage>
        <taxon>Bacteria</taxon>
        <taxon>Bacillati</taxon>
        <taxon>Bacillota</taxon>
        <taxon>Bacilli</taxon>
        <taxon>Lactobacillales</taxon>
        <taxon>Enterococcaceae</taxon>
        <taxon>Enterococcus</taxon>
    </lineage>
</organism>
<dbReference type="InterPro" id="IPR002560">
    <property type="entry name" value="Transposase_DDE"/>
</dbReference>
<protein>
    <submittedName>
        <fullName evidence="2">Transposase</fullName>
    </submittedName>
</protein>
<gene>
    <name evidence="2" type="ORF">ATZ33_05335</name>
</gene>
<evidence type="ECO:0000313" key="3">
    <source>
        <dbReference type="Proteomes" id="UP000065511"/>
    </source>
</evidence>